<keyword evidence="1" id="KW-0732">Signal</keyword>
<dbReference type="InterPro" id="IPR026341">
    <property type="entry name" value="T9SS_type_B"/>
</dbReference>
<organism evidence="2 3">
    <name type="scientific">Flavivirga aquimarina</name>
    <dbReference type="NCBI Taxonomy" id="2027862"/>
    <lineage>
        <taxon>Bacteria</taxon>
        <taxon>Pseudomonadati</taxon>
        <taxon>Bacteroidota</taxon>
        <taxon>Flavobacteriia</taxon>
        <taxon>Flavobacteriales</taxon>
        <taxon>Flavobacteriaceae</taxon>
        <taxon>Flavivirga</taxon>
    </lineage>
</organism>
<dbReference type="RefSeq" id="WP_303277653.1">
    <property type="nucleotide sequence ID" value="NZ_JAUOEK010000101.1"/>
</dbReference>
<reference evidence="2" key="1">
    <citation type="submission" date="2023-07" db="EMBL/GenBank/DDBJ databases">
        <title>Two novel species in the genus Flavivirga.</title>
        <authorList>
            <person name="Kwon K."/>
        </authorList>
    </citation>
    <scope>NUCLEOTIDE SEQUENCE</scope>
    <source>
        <strain evidence="2">KCTC 52353</strain>
    </source>
</reference>
<dbReference type="SUPFAM" id="SSF63829">
    <property type="entry name" value="Calcium-dependent phosphotriesterase"/>
    <property type="match status" value="1"/>
</dbReference>
<name>A0ABT8WA25_9FLAO</name>
<feature type="signal peptide" evidence="1">
    <location>
        <begin position="1"/>
        <end position="19"/>
    </location>
</feature>
<dbReference type="EMBL" id="JAUOEK010000101">
    <property type="protein sequence ID" value="MDO5969960.1"/>
    <property type="molecule type" value="Genomic_DNA"/>
</dbReference>
<dbReference type="Proteomes" id="UP001176883">
    <property type="component" value="Unassembled WGS sequence"/>
</dbReference>
<accession>A0ABT8WA25</accession>
<dbReference type="Pfam" id="PF13585">
    <property type="entry name" value="CHU_C"/>
    <property type="match status" value="1"/>
</dbReference>
<feature type="chain" id="PRO_5046823886" evidence="1">
    <location>
        <begin position="20"/>
        <end position="917"/>
    </location>
</feature>
<keyword evidence="3" id="KW-1185">Reference proteome</keyword>
<evidence type="ECO:0000256" key="1">
    <source>
        <dbReference type="SAM" id="SignalP"/>
    </source>
</evidence>
<sequence length="917" mass="102135">MKKIIVLIICFITSFNTFSQNEASNWYFGNYAGIRFNANGTISELTDGQLTTREGCTTISDGDGNLLFYTDGVTVWDRLHRPMPNANGLTGNGLFGDPSSSQSAIVIPKPKDPNIYYIFTVDTSISANGDPDLGFNYSEVDMSLNGTFGDVTSKNINLLPNSSEKISAVQKDCETQALWVITFSSTDGAATNNLLNTYHAYEITDMGINTVPVSSTFNDLVVTDQRGCLKLSPDGTKLVSANSSDGIFLYDFDVNTGIVSNQQEININFDPPEKKQSPYGVEFSQNSTVLYVSAYFNTDPNLDFFDPTKQYGSLLQYDLTAPNISDTETVIDDRQMYRGSLQLGPDGRIYRAMSSTYDRGSPFLSIINEPNILGVSCDYEHNAISLTRNSTQGLPPFITSFFTQKIDIIDNNAITTRLELCAGDKYILQADNIPGAIYTWSLNDVPLPESDFDLEVSVPGTYKVFVDTNTGDCKETLEGIAQVTYNTNPTAFDAELIQCDEDGIAGGFTRFDLNQANNALTGGILGLSTRFFTDSTRNSEITNSSNYTYDADNPSPIYVEVYNIDTNCYDTSVLTLNLSLENIQPYVHEDCDELESEDGINTFNLDEITTNIQAINGFTYPITYYETYNDALLEENNLDLSYTNENNPYNQIIFARVENNNACFDIGEITLRVNELPNIDREALTYYCLNTFPETININATILNDSPSNYTYSWSTGESTYEIQINEPDIYNVTVINSNGCTKNKTITVEASNIATIQDINVVDASQNNMITVIVSGEGDYEYRLLDQNNAIVYPYQKSNIFENVPPGIYTVTVNDVKNNCGAIPYKVSVIGFPKFFTPNNDGVHDTWQIYGVSSMIQPETKIRIFNRYGKLIKQISPTGIGWDGTINGEKLPVDDYWFAIELQDGRIFKNHFTLKY</sequence>
<evidence type="ECO:0000313" key="3">
    <source>
        <dbReference type="Proteomes" id="UP001176883"/>
    </source>
</evidence>
<proteinExistence type="predicted"/>
<dbReference type="NCBIfam" id="TIGR04131">
    <property type="entry name" value="Bac_Flav_CTERM"/>
    <property type="match status" value="1"/>
</dbReference>
<gene>
    <name evidence="2" type="ORF">Q4Q35_09070</name>
</gene>
<comment type="caution">
    <text evidence="2">The sequence shown here is derived from an EMBL/GenBank/DDBJ whole genome shotgun (WGS) entry which is preliminary data.</text>
</comment>
<protein>
    <submittedName>
        <fullName evidence="2">T9SS type B sorting domain-containing protein</fullName>
    </submittedName>
</protein>
<evidence type="ECO:0000313" key="2">
    <source>
        <dbReference type="EMBL" id="MDO5969960.1"/>
    </source>
</evidence>